<feature type="transmembrane region" description="Helical" evidence="1">
    <location>
        <begin position="12"/>
        <end position="34"/>
    </location>
</feature>
<sequence>MLGSVLTLAKFFAEKSVGQFMVTVALFFLILIFTPDDISAFIEERSGFPYAAQIFSFAVAYLIVLILKAVGQFFMSVVPLYYRSIKTKRMLKTLNSLSSEQLLLLEPFLKTRSRTFLASWDNPYVNALVKAGIVRPVNSSIGGVSVIFKIEPEYEPLMLSAWNPCTKRFDISR</sequence>
<reference evidence="2 3" key="1">
    <citation type="submission" date="2017-03" db="EMBL/GenBank/DDBJ databases">
        <authorList>
            <person name="Afonso C.L."/>
            <person name="Miller P.J."/>
            <person name="Scott M.A."/>
            <person name="Spackman E."/>
            <person name="Goraichik I."/>
            <person name="Dimitrov K.M."/>
            <person name="Suarez D.L."/>
            <person name="Swayne D.E."/>
        </authorList>
    </citation>
    <scope>NUCLEOTIDE SEQUENCE [LARGE SCALE GENOMIC DNA]</scope>
    <source>
        <strain evidence="2 3">ATCC 51113</strain>
    </source>
</reference>
<organism evidence="2 3">
    <name type="scientific">Citrobacter braakii</name>
    <dbReference type="NCBI Taxonomy" id="57706"/>
    <lineage>
        <taxon>Bacteria</taxon>
        <taxon>Pseudomonadati</taxon>
        <taxon>Pseudomonadota</taxon>
        <taxon>Gammaproteobacteria</taxon>
        <taxon>Enterobacterales</taxon>
        <taxon>Enterobacteriaceae</taxon>
        <taxon>Citrobacter</taxon>
        <taxon>Citrobacter freundii complex</taxon>
    </lineage>
</organism>
<feature type="transmembrane region" description="Helical" evidence="1">
    <location>
        <begin position="54"/>
        <end position="82"/>
    </location>
</feature>
<evidence type="ECO:0000313" key="2">
    <source>
        <dbReference type="EMBL" id="OQM39144.1"/>
    </source>
</evidence>
<protein>
    <recommendedName>
        <fullName evidence="4">Superinfection exclusion protein B</fullName>
    </recommendedName>
</protein>
<keyword evidence="1" id="KW-0812">Transmembrane</keyword>
<keyword evidence="1" id="KW-0472">Membrane</keyword>
<evidence type="ECO:0008006" key="4">
    <source>
        <dbReference type="Google" id="ProtNLM"/>
    </source>
</evidence>
<dbReference type="Proteomes" id="UP000192573">
    <property type="component" value="Unassembled WGS sequence"/>
</dbReference>
<name>A0A1V8NRV6_CITBR</name>
<accession>A0A1V8NRV6</accession>
<proteinExistence type="predicted"/>
<evidence type="ECO:0000313" key="3">
    <source>
        <dbReference type="Proteomes" id="UP000192573"/>
    </source>
</evidence>
<dbReference type="EMBL" id="NAEW01000032">
    <property type="protein sequence ID" value="OQM39144.1"/>
    <property type="molecule type" value="Genomic_DNA"/>
</dbReference>
<gene>
    <name evidence="2" type="ORF">BZK42_26495</name>
</gene>
<dbReference type="RefSeq" id="WP_080861062.1">
    <property type="nucleotide sequence ID" value="NZ_CP077405.1"/>
</dbReference>
<dbReference type="AlphaFoldDB" id="A0A1V8NRV6"/>
<dbReference type="Pfam" id="PF14163">
    <property type="entry name" value="SieB"/>
    <property type="match status" value="1"/>
</dbReference>
<keyword evidence="1" id="KW-1133">Transmembrane helix</keyword>
<comment type="caution">
    <text evidence="2">The sequence shown here is derived from an EMBL/GenBank/DDBJ whole genome shotgun (WGS) entry which is preliminary data.</text>
</comment>
<evidence type="ECO:0000256" key="1">
    <source>
        <dbReference type="SAM" id="Phobius"/>
    </source>
</evidence>
<dbReference type="InterPro" id="IPR025982">
    <property type="entry name" value="SieB"/>
</dbReference>